<name>A0A815DB24_9BILA</name>
<gene>
    <name evidence="1" type="ORF">RFH988_LOCUS29225</name>
</gene>
<comment type="caution">
    <text evidence="1">The sequence shown here is derived from an EMBL/GenBank/DDBJ whole genome shotgun (WGS) entry which is preliminary data.</text>
</comment>
<dbReference type="EMBL" id="CAJNOO010002710">
    <property type="protein sequence ID" value="CAF1291232.1"/>
    <property type="molecule type" value="Genomic_DNA"/>
</dbReference>
<evidence type="ECO:0000313" key="1">
    <source>
        <dbReference type="EMBL" id="CAF1291232.1"/>
    </source>
</evidence>
<reference evidence="1" key="1">
    <citation type="submission" date="2021-02" db="EMBL/GenBank/DDBJ databases">
        <authorList>
            <person name="Nowell W R."/>
        </authorList>
    </citation>
    <scope>NUCLEOTIDE SEQUENCE</scope>
</reference>
<evidence type="ECO:0000313" key="2">
    <source>
        <dbReference type="Proteomes" id="UP000663882"/>
    </source>
</evidence>
<dbReference type="AlphaFoldDB" id="A0A815DB24"/>
<dbReference type="Proteomes" id="UP000663882">
    <property type="component" value="Unassembled WGS sequence"/>
</dbReference>
<protein>
    <submittedName>
        <fullName evidence="1">Uncharacterized protein</fullName>
    </submittedName>
</protein>
<dbReference type="OrthoDB" id="10047227at2759"/>
<sequence length="135" mass="16140">MTNLYSLTIGEWDSSIVQEIPFYIKNKLIRQLDLQSSHYPSRDRCFNRQQCITFLTSTFDSQCQVLSIVLDHRKHIFDLIEHMPNLCTLKVECELDQSNNDRPNMNELVQWMVSHFSPFFVEDISRSEIIRLWIR</sequence>
<proteinExistence type="predicted"/>
<organism evidence="1 2">
    <name type="scientific">Rotaria sordida</name>
    <dbReference type="NCBI Taxonomy" id="392033"/>
    <lineage>
        <taxon>Eukaryota</taxon>
        <taxon>Metazoa</taxon>
        <taxon>Spiralia</taxon>
        <taxon>Gnathifera</taxon>
        <taxon>Rotifera</taxon>
        <taxon>Eurotatoria</taxon>
        <taxon>Bdelloidea</taxon>
        <taxon>Philodinida</taxon>
        <taxon>Philodinidae</taxon>
        <taxon>Rotaria</taxon>
    </lineage>
</organism>
<accession>A0A815DB24</accession>